<feature type="region of interest" description="Disordered" evidence="1">
    <location>
        <begin position="439"/>
        <end position="485"/>
    </location>
</feature>
<accession>A0A0D3KZ19</accession>
<dbReference type="Gene3D" id="3.90.228.10">
    <property type="match status" value="1"/>
</dbReference>
<reference evidence="2" key="2">
    <citation type="submission" date="2024-10" db="UniProtKB">
        <authorList>
            <consortium name="EnsemblProtists"/>
        </authorList>
    </citation>
    <scope>IDENTIFICATION</scope>
</reference>
<sequence length="853" mass="92043">MSVTPHQVRQLIEGLEASQGGLLRSHAADELAALKKELRADVPPATYGNVRQRLLDMINNVPDGGARADLYDKLTADRGLEASFTPPLAADLPIVKPKVVRRPAGSAPPPAKYAIQASQQLELDVTGLYITDTVKSDIEVSLELPLPDTLDVKVESVDGPDIRIKYLHEPWASLAQQQKLPYSVEGGVLVAEPPPSPEGFASRLQEGDLAHVRLREGWYCAKVQGAAGAGGSITVTLATSITGPPEQRTFRFALPERIVRDLAAQDVRPIWVHPKSIRKAWDEGAAFKGTKVPWEIAHVKSATAKPRGGPPSGVLYFDPFTEEFTAEQKEVAIGNCANGIGVGRINSLLERSCLGAYSLVEGRLLHGRPVWKHTAADRWIATIPGGSWVVQQSKNVGVNHIGYLKLRDSSSALPHESSVVWEECSGAGGWVEAAGPRENSLRAEAHRAAEQRDTEAAARRARGKAEGAATAARESEQRAAGAHAPELRAHSAVALTPIARLISDRSKFTPSLDATYSTLELYNAAWPDNTPPAQRHFRDHLLDLFCKSGYGQLATARSDRSVHVPQARNSFASQLSRIVLVRNPLLEMAFTAGLNLTERQRTTGTAPGMHNPANPDEFEGEKEAARSVLKSKMMYGELVGFEKASIIPTFHGCSHEAAAAICGSGMKNGVNAVQNGMFFGAGLYTTPTAEYGCLYARTMADGGVVSEESPRPANSKGEHVVLMQLANIGRAYVGTRHRDYPQHGAVISERNPDHRSFLHSDCHLQRAAAVDQGVLPENYFENVTAGYDSRYFICNEVVGYQAVNLLGPTGKRTDPTLPAAYDELILKESNQLCPVALFYIKSPPAGAAAGPSS</sequence>
<evidence type="ECO:0000313" key="2">
    <source>
        <dbReference type="EnsemblProtists" id="EOD41004"/>
    </source>
</evidence>
<dbReference type="SUPFAM" id="SSF56399">
    <property type="entry name" value="ADP-ribosylation"/>
    <property type="match status" value="1"/>
</dbReference>
<dbReference type="KEGG" id="ehx:EMIHUDRAFT_454077"/>
<dbReference type="RefSeq" id="XP_005793433.1">
    <property type="nucleotide sequence ID" value="XM_005793376.1"/>
</dbReference>
<dbReference type="PaxDb" id="2903-EOD41004"/>
<keyword evidence="3" id="KW-1185">Reference proteome</keyword>
<protein>
    <recommendedName>
        <fullName evidence="4">PARP catalytic domain-containing protein</fullName>
    </recommendedName>
</protein>
<reference evidence="3" key="1">
    <citation type="journal article" date="2013" name="Nature">
        <title>Pan genome of the phytoplankton Emiliania underpins its global distribution.</title>
        <authorList>
            <person name="Read B.A."/>
            <person name="Kegel J."/>
            <person name="Klute M.J."/>
            <person name="Kuo A."/>
            <person name="Lefebvre S.C."/>
            <person name="Maumus F."/>
            <person name="Mayer C."/>
            <person name="Miller J."/>
            <person name="Monier A."/>
            <person name="Salamov A."/>
            <person name="Young J."/>
            <person name="Aguilar M."/>
            <person name="Claverie J.M."/>
            <person name="Frickenhaus S."/>
            <person name="Gonzalez K."/>
            <person name="Herman E.K."/>
            <person name="Lin Y.C."/>
            <person name="Napier J."/>
            <person name="Ogata H."/>
            <person name="Sarno A.F."/>
            <person name="Shmutz J."/>
            <person name="Schroeder D."/>
            <person name="de Vargas C."/>
            <person name="Verret F."/>
            <person name="von Dassow P."/>
            <person name="Valentin K."/>
            <person name="Van de Peer Y."/>
            <person name="Wheeler G."/>
            <person name="Dacks J.B."/>
            <person name="Delwiche C.F."/>
            <person name="Dyhrman S.T."/>
            <person name="Glockner G."/>
            <person name="John U."/>
            <person name="Richards T."/>
            <person name="Worden A.Z."/>
            <person name="Zhang X."/>
            <person name="Grigoriev I.V."/>
            <person name="Allen A.E."/>
            <person name="Bidle K."/>
            <person name="Borodovsky M."/>
            <person name="Bowler C."/>
            <person name="Brownlee C."/>
            <person name="Cock J.M."/>
            <person name="Elias M."/>
            <person name="Gladyshev V.N."/>
            <person name="Groth M."/>
            <person name="Guda C."/>
            <person name="Hadaegh A."/>
            <person name="Iglesias-Rodriguez M.D."/>
            <person name="Jenkins J."/>
            <person name="Jones B.M."/>
            <person name="Lawson T."/>
            <person name="Leese F."/>
            <person name="Lindquist E."/>
            <person name="Lobanov A."/>
            <person name="Lomsadze A."/>
            <person name="Malik S.B."/>
            <person name="Marsh M.E."/>
            <person name="Mackinder L."/>
            <person name="Mock T."/>
            <person name="Mueller-Roeber B."/>
            <person name="Pagarete A."/>
            <person name="Parker M."/>
            <person name="Probert I."/>
            <person name="Quesneville H."/>
            <person name="Raines C."/>
            <person name="Rensing S.A."/>
            <person name="Riano-Pachon D.M."/>
            <person name="Richier S."/>
            <person name="Rokitta S."/>
            <person name="Shiraiwa Y."/>
            <person name="Soanes D.M."/>
            <person name="van der Giezen M."/>
            <person name="Wahlund T.M."/>
            <person name="Williams B."/>
            <person name="Wilson W."/>
            <person name="Wolfe G."/>
            <person name="Wurch L.L."/>
        </authorList>
    </citation>
    <scope>NUCLEOTIDE SEQUENCE</scope>
</reference>
<dbReference type="AlphaFoldDB" id="A0A0D3KZ19"/>
<feature type="region of interest" description="Disordered" evidence="1">
    <location>
        <begin position="603"/>
        <end position="622"/>
    </location>
</feature>
<name>A0A0D3KZ19_EMIH1</name>
<proteinExistence type="predicted"/>
<organism evidence="2 3">
    <name type="scientific">Emiliania huxleyi (strain CCMP1516)</name>
    <dbReference type="NCBI Taxonomy" id="280463"/>
    <lineage>
        <taxon>Eukaryota</taxon>
        <taxon>Haptista</taxon>
        <taxon>Haptophyta</taxon>
        <taxon>Prymnesiophyceae</taxon>
        <taxon>Isochrysidales</taxon>
        <taxon>Noelaerhabdaceae</taxon>
        <taxon>Emiliania</taxon>
    </lineage>
</organism>
<dbReference type="Proteomes" id="UP000013827">
    <property type="component" value="Unassembled WGS sequence"/>
</dbReference>
<dbReference type="GeneID" id="17286274"/>
<dbReference type="EnsemblProtists" id="EOD41004">
    <property type="protein sequence ID" value="EOD41004"/>
    <property type="gene ID" value="EMIHUDRAFT_454077"/>
</dbReference>
<dbReference type="HOGENOM" id="CLU_334767_0_0_1"/>
<feature type="compositionally biased region" description="Basic and acidic residues" evidence="1">
    <location>
        <begin position="439"/>
        <end position="458"/>
    </location>
</feature>
<evidence type="ECO:0008006" key="4">
    <source>
        <dbReference type="Google" id="ProtNLM"/>
    </source>
</evidence>
<evidence type="ECO:0000313" key="3">
    <source>
        <dbReference type="Proteomes" id="UP000013827"/>
    </source>
</evidence>
<evidence type="ECO:0000256" key="1">
    <source>
        <dbReference type="SAM" id="MobiDB-lite"/>
    </source>
</evidence>